<protein>
    <recommendedName>
        <fullName evidence="6">Late embryogenesis abundant protein LEA-2 subgroup domain-containing protein</fullName>
    </recommendedName>
</protein>
<gene>
    <name evidence="7" type="ORF">R1flu_024675</name>
</gene>
<proteinExistence type="predicted"/>
<dbReference type="EMBL" id="JBHFFA010000007">
    <property type="protein sequence ID" value="KAL2612983.1"/>
    <property type="molecule type" value="Genomic_DNA"/>
</dbReference>
<name>A0ABD1XVK2_9MARC</name>
<accession>A0ABD1XVK2</accession>
<keyword evidence="2 5" id="KW-0812">Transmembrane</keyword>
<comment type="subcellular location">
    <subcellularLocation>
        <location evidence="1">Membrane</location>
        <topology evidence="1">Single-pass membrane protein</topology>
    </subcellularLocation>
</comment>
<dbReference type="Proteomes" id="UP001605036">
    <property type="component" value="Unassembled WGS sequence"/>
</dbReference>
<keyword evidence="4 5" id="KW-0472">Membrane</keyword>
<feature type="domain" description="Late embryogenesis abundant protein LEA-2 subgroup" evidence="6">
    <location>
        <begin position="106"/>
        <end position="199"/>
    </location>
</feature>
<evidence type="ECO:0000256" key="1">
    <source>
        <dbReference type="ARBA" id="ARBA00004167"/>
    </source>
</evidence>
<evidence type="ECO:0000259" key="6">
    <source>
        <dbReference type="Pfam" id="PF03168"/>
    </source>
</evidence>
<evidence type="ECO:0000256" key="3">
    <source>
        <dbReference type="ARBA" id="ARBA00022989"/>
    </source>
</evidence>
<dbReference type="InterPro" id="IPR044839">
    <property type="entry name" value="NDR1-like"/>
</dbReference>
<dbReference type="PANTHER" id="PTHR31234">
    <property type="entry name" value="LATE EMBRYOGENESIS ABUNDANT (LEA) HYDROXYPROLINE-RICH GLYCOPROTEIN FAMILY"/>
    <property type="match status" value="1"/>
</dbReference>
<dbReference type="GO" id="GO:0016020">
    <property type="term" value="C:membrane"/>
    <property type="evidence" value="ECO:0007669"/>
    <property type="project" value="UniProtKB-SubCell"/>
</dbReference>
<evidence type="ECO:0000256" key="4">
    <source>
        <dbReference type="ARBA" id="ARBA00023136"/>
    </source>
</evidence>
<comment type="caution">
    <text evidence="7">The sequence shown here is derived from an EMBL/GenBank/DDBJ whole genome shotgun (WGS) entry which is preliminary data.</text>
</comment>
<reference evidence="7 8" key="1">
    <citation type="submission" date="2024-09" db="EMBL/GenBank/DDBJ databases">
        <title>Chromosome-scale assembly of Riccia fluitans.</title>
        <authorList>
            <person name="Paukszto L."/>
            <person name="Sawicki J."/>
            <person name="Karawczyk K."/>
            <person name="Piernik-Szablinska J."/>
            <person name="Szczecinska M."/>
            <person name="Mazdziarz M."/>
        </authorList>
    </citation>
    <scope>NUCLEOTIDE SEQUENCE [LARGE SCALE GENOMIC DNA]</scope>
    <source>
        <strain evidence="7">Rf_01</strain>
        <tissue evidence="7">Aerial parts of the thallus</tissue>
    </source>
</reference>
<feature type="transmembrane region" description="Helical" evidence="5">
    <location>
        <begin position="41"/>
        <end position="66"/>
    </location>
</feature>
<dbReference type="InterPro" id="IPR004864">
    <property type="entry name" value="LEA_2"/>
</dbReference>
<keyword evidence="3 5" id="KW-1133">Transmembrane helix</keyword>
<keyword evidence="8" id="KW-1185">Reference proteome</keyword>
<sequence length="224" mass="24823">MSKSNLDDVEYVYGFPSYPHYVLVPAAPPPRRRRSRSSCEGVFSACRVVSAAFILLVLIGGVFLAWPRKPVVDIRKVTLEDIKFHMDDKKSVIPSVTLDLSLSLILKITNLNFVGVDYDSVEVNFSYRGDELGKVQSEGGLVPARSVSLVAAVLDLKGLQLLKHVSDLIVDVASNEVPIETTTVFSGTVQILMFRPHIEANVYCKLLVDPKEKDILKQDCSILF</sequence>
<dbReference type="AlphaFoldDB" id="A0ABD1XVK2"/>
<dbReference type="SUPFAM" id="SSF117070">
    <property type="entry name" value="LEA14-like"/>
    <property type="match status" value="1"/>
</dbReference>
<evidence type="ECO:0000256" key="2">
    <source>
        <dbReference type="ARBA" id="ARBA00022692"/>
    </source>
</evidence>
<evidence type="ECO:0000313" key="8">
    <source>
        <dbReference type="Proteomes" id="UP001605036"/>
    </source>
</evidence>
<dbReference type="Pfam" id="PF03168">
    <property type="entry name" value="LEA_2"/>
    <property type="match status" value="1"/>
</dbReference>
<dbReference type="Gene3D" id="2.60.40.1820">
    <property type="match status" value="1"/>
</dbReference>
<organism evidence="7 8">
    <name type="scientific">Riccia fluitans</name>
    <dbReference type="NCBI Taxonomy" id="41844"/>
    <lineage>
        <taxon>Eukaryota</taxon>
        <taxon>Viridiplantae</taxon>
        <taxon>Streptophyta</taxon>
        <taxon>Embryophyta</taxon>
        <taxon>Marchantiophyta</taxon>
        <taxon>Marchantiopsida</taxon>
        <taxon>Marchantiidae</taxon>
        <taxon>Marchantiales</taxon>
        <taxon>Ricciaceae</taxon>
        <taxon>Riccia</taxon>
    </lineage>
</organism>
<evidence type="ECO:0000313" key="7">
    <source>
        <dbReference type="EMBL" id="KAL2612983.1"/>
    </source>
</evidence>
<dbReference type="PANTHER" id="PTHR31234:SF4">
    <property type="entry name" value="EXPRESSED PROTEIN"/>
    <property type="match status" value="1"/>
</dbReference>
<evidence type="ECO:0000256" key="5">
    <source>
        <dbReference type="SAM" id="Phobius"/>
    </source>
</evidence>